<dbReference type="InterPro" id="IPR005814">
    <property type="entry name" value="Aminotrans_3"/>
</dbReference>
<dbReference type="InterPro" id="IPR049704">
    <property type="entry name" value="Aminotrans_3_PPA_site"/>
</dbReference>
<dbReference type="STRING" id="463301.SAMN04487955_109189"/>
<protein>
    <submittedName>
        <fullName evidence="5">Adenosylmethionine-8-amino-7-oxononanoate aminotransferase</fullName>
    </submittedName>
</protein>
<dbReference type="RefSeq" id="WP_089796525.1">
    <property type="nucleotide sequence ID" value="NZ_FPBP01000009.1"/>
</dbReference>
<evidence type="ECO:0000256" key="2">
    <source>
        <dbReference type="ARBA" id="ARBA00008954"/>
    </source>
</evidence>
<reference evidence="6" key="1">
    <citation type="submission" date="2016-10" db="EMBL/GenBank/DDBJ databases">
        <authorList>
            <person name="Varghese N."/>
            <person name="Submissions S."/>
        </authorList>
    </citation>
    <scope>NUCLEOTIDE SEQUENCE [LARGE SCALE GENOMIC DNA]</scope>
    <source>
        <strain evidence="6">CGMCC 1.6981</strain>
    </source>
</reference>
<dbReference type="PANTHER" id="PTHR43094:SF1">
    <property type="entry name" value="AMINOTRANSFERASE CLASS-III"/>
    <property type="match status" value="1"/>
</dbReference>
<dbReference type="GO" id="GO:0030170">
    <property type="term" value="F:pyridoxal phosphate binding"/>
    <property type="evidence" value="ECO:0007669"/>
    <property type="project" value="InterPro"/>
</dbReference>
<dbReference type="Pfam" id="PF00202">
    <property type="entry name" value="Aminotran_3"/>
    <property type="match status" value="1"/>
</dbReference>
<dbReference type="CDD" id="cd00610">
    <property type="entry name" value="OAT_like"/>
    <property type="match status" value="1"/>
</dbReference>
<name>A0A1I7J9U5_9GAMM</name>
<evidence type="ECO:0000256" key="1">
    <source>
        <dbReference type="ARBA" id="ARBA00001933"/>
    </source>
</evidence>
<dbReference type="SUPFAM" id="SSF53383">
    <property type="entry name" value="PLP-dependent transferases"/>
    <property type="match status" value="1"/>
</dbReference>
<evidence type="ECO:0000256" key="3">
    <source>
        <dbReference type="ARBA" id="ARBA00022898"/>
    </source>
</evidence>
<evidence type="ECO:0000256" key="4">
    <source>
        <dbReference type="RuleBase" id="RU003560"/>
    </source>
</evidence>
<dbReference type="InterPro" id="IPR015424">
    <property type="entry name" value="PyrdxlP-dep_Trfase"/>
</dbReference>
<keyword evidence="5" id="KW-0032">Aminotransferase</keyword>
<dbReference type="Gene3D" id="3.40.640.10">
    <property type="entry name" value="Type I PLP-dependent aspartate aminotransferase-like (Major domain)"/>
    <property type="match status" value="1"/>
</dbReference>
<organism evidence="5 6">
    <name type="scientific">Halomonas korlensis</name>
    <dbReference type="NCBI Taxonomy" id="463301"/>
    <lineage>
        <taxon>Bacteria</taxon>
        <taxon>Pseudomonadati</taxon>
        <taxon>Pseudomonadota</taxon>
        <taxon>Gammaproteobacteria</taxon>
        <taxon>Oceanospirillales</taxon>
        <taxon>Halomonadaceae</taxon>
        <taxon>Halomonas</taxon>
    </lineage>
</organism>
<proteinExistence type="inferred from homology"/>
<dbReference type="PIRSF" id="PIRSF000521">
    <property type="entry name" value="Transaminase_4ab_Lys_Orn"/>
    <property type="match status" value="1"/>
</dbReference>
<dbReference type="OrthoDB" id="7052035at2"/>
<evidence type="ECO:0000313" key="6">
    <source>
        <dbReference type="Proteomes" id="UP000198693"/>
    </source>
</evidence>
<gene>
    <name evidence="5" type="ORF">SAMN04487955_109189</name>
</gene>
<keyword evidence="3 4" id="KW-0663">Pyridoxal phosphate</keyword>
<dbReference type="GO" id="GO:0008483">
    <property type="term" value="F:transaminase activity"/>
    <property type="evidence" value="ECO:0007669"/>
    <property type="project" value="UniProtKB-KW"/>
</dbReference>
<comment type="cofactor">
    <cofactor evidence="1">
        <name>pyridoxal 5'-phosphate</name>
        <dbReference type="ChEBI" id="CHEBI:597326"/>
    </cofactor>
</comment>
<dbReference type="Gene3D" id="3.90.1150.10">
    <property type="entry name" value="Aspartate Aminotransferase, domain 1"/>
    <property type="match status" value="1"/>
</dbReference>
<dbReference type="InterPro" id="IPR015421">
    <property type="entry name" value="PyrdxlP-dep_Trfase_major"/>
</dbReference>
<comment type="similarity">
    <text evidence="2 4">Belongs to the class-III pyridoxal-phosphate-dependent aminotransferase family.</text>
</comment>
<dbReference type="EMBL" id="FPBP01000009">
    <property type="protein sequence ID" value="SFU81881.1"/>
    <property type="molecule type" value="Genomic_DNA"/>
</dbReference>
<dbReference type="AlphaFoldDB" id="A0A1I7J9U5"/>
<dbReference type="PROSITE" id="PS00600">
    <property type="entry name" value="AA_TRANSFER_CLASS_3"/>
    <property type="match status" value="1"/>
</dbReference>
<sequence length="427" mass="44724">MTSLTGAAHSGLIQNKIGAKLPVVERAEGVWLYDSEGKDYIDGCSGAVVANLGHSHPHIVDVIRKQSAKVTFVHRGAFASSSMYRLADRLSNATGMAGVWLVNSGSEAVEAAIQFALQYFVELGRPRPRFLSHRRSYHGNTLGALSLSGHARRAVLGELALDFNVLPDPYSGAPVDELLAQVRAELERTPGQVAGIVFEPLSGATLGCVPLPDGYLQGLRALADEFGTLLIADEVMTGLGRTGRMLACDHWGVRPDIAALGKGLGAGYTPIAAALVSGRVLDAIASGSGSIRGGHTYGGNPLSVAVADAVLELTLNLGLADTALVKGEWLSDALRQLAEKHPMIVDVRGCGLMWGVDLARPGGESAAAAPIGERLRQAALAHGLVIYPTTGGFNDACIIAPPLTITEDELQHLVDRLDAALTEVESA</sequence>
<dbReference type="PANTHER" id="PTHR43094">
    <property type="entry name" value="AMINOTRANSFERASE"/>
    <property type="match status" value="1"/>
</dbReference>
<dbReference type="Proteomes" id="UP000198693">
    <property type="component" value="Unassembled WGS sequence"/>
</dbReference>
<keyword evidence="5" id="KW-0808">Transferase</keyword>
<accession>A0A1I7J9U5</accession>
<dbReference type="InterPro" id="IPR015422">
    <property type="entry name" value="PyrdxlP-dep_Trfase_small"/>
</dbReference>
<keyword evidence="6" id="KW-1185">Reference proteome</keyword>
<evidence type="ECO:0000313" key="5">
    <source>
        <dbReference type="EMBL" id="SFU81881.1"/>
    </source>
</evidence>